<reference evidence="1" key="1">
    <citation type="journal article" date="2022" name="Arch. Microbiol.">
        <title>Bacteroides muris sp. nov. isolated from the cecum of wild-derived house mice.</title>
        <authorList>
            <person name="Fokt H."/>
            <person name="Unni R."/>
            <person name="Repnik U."/>
            <person name="Schmitz R.A."/>
            <person name="Bramkamp M."/>
            <person name="Baines J.F."/>
            <person name="Unterweger D."/>
        </authorList>
    </citation>
    <scope>NUCLEOTIDE SEQUENCE</scope>
    <source>
        <strain evidence="1">KH365_2</strain>
    </source>
</reference>
<dbReference type="RefSeq" id="WP_257930964.1">
    <property type="nucleotide sequence ID" value="NZ_JAMZED010000008.1"/>
</dbReference>
<comment type="caution">
    <text evidence="1">The sequence shown here is derived from an EMBL/GenBank/DDBJ whole genome shotgun (WGS) entry which is preliminary data.</text>
</comment>
<proteinExistence type="predicted"/>
<dbReference type="EMBL" id="JAMZED010000008">
    <property type="protein sequence ID" value="MCR6504049.1"/>
    <property type="molecule type" value="Genomic_DNA"/>
</dbReference>
<gene>
    <name evidence="1" type="ORF">M1B79_04985</name>
</gene>
<accession>A0A9X2NQI9</accession>
<dbReference type="AlphaFoldDB" id="A0A9X2NQI9"/>
<name>A0A9X2NQI9_9BACE</name>
<keyword evidence="2" id="KW-1185">Reference proteome</keyword>
<evidence type="ECO:0000313" key="1">
    <source>
        <dbReference type="EMBL" id="MCR6504049.1"/>
    </source>
</evidence>
<protein>
    <submittedName>
        <fullName evidence="1">Uncharacterized protein</fullName>
    </submittedName>
</protein>
<dbReference type="Proteomes" id="UP001143192">
    <property type="component" value="Unassembled WGS sequence"/>
</dbReference>
<sequence>MILSQEEREYIQLFNDMIVALYADSDIESLLAFCNQCIAKEAEIFSSMSRHLEMMRKKNNDIQNAQYLKNVISGVISMLGNENIILYDNIEQLDVQFRKQIKITLAIFNSLDKKYISSHSLEEISQYICDNSFIKNLDIRLISFLKKLYAKNNTIDESDKDILIALIKYFLYDMQHKIKYNYINMLIIENQEQPIIEDKAKTLQSFLFYAQRIAGIRYQKIVVNEAVLLNDDTIMEIEKEASVDSILSKDSSQTLTEKEGLSNKAVQPLANEKKNSSTILDKGKLLEKLCPSLHNREQVRKILEKVDERFEISNGECSKLDIATLCLILKEKCTLFNKNIRNFSDFKGYICSYYGVANPSYKKNDCLVCDGMSPSRFDELYNDNGAFWNLCLRKNNQY</sequence>
<reference evidence="1" key="2">
    <citation type="submission" date="2022-04" db="EMBL/GenBank/DDBJ databases">
        <authorList>
            <person name="Fokt H."/>
            <person name="Baines J."/>
        </authorList>
    </citation>
    <scope>NUCLEOTIDE SEQUENCE</scope>
    <source>
        <strain evidence="1">KH365_2</strain>
    </source>
</reference>
<organism evidence="1 2">
    <name type="scientific">Bacteroides muris</name>
    <name type="common">ex Fokt et al. 2023</name>
    <dbReference type="NCBI Taxonomy" id="2937417"/>
    <lineage>
        <taxon>Bacteria</taxon>
        <taxon>Pseudomonadati</taxon>
        <taxon>Bacteroidota</taxon>
        <taxon>Bacteroidia</taxon>
        <taxon>Bacteroidales</taxon>
        <taxon>Bacteroidaceae</taxon>
        <taxon>Bacteroides</taxon>
    </lineage>
</organism>
<evidence type="ECO:0000313" key="2">
    <source>
        <dbReference type="Proteomes" id="UP001143192"/>
    </source>
</evidence>